<dbReference type="RefSeq" id="WP_114186509.1">
    <property type="nucleotide sequence ID" value="NZ_BJYU01000017.1"/>
</dbReference>
<gene>
    <name evidence="7 9" type="primary">rplT</name>
    <name evidence="9" type="ORF">MAE02_16470</name>
</gene>
<dbReference type="Pfam" id="PF00453">
    <property type="entry name" value="Ribosomal_L20"/>
    <property type="match status" value="1"/>
</dbReference>
<reference evidence="9 10" key="1">
    <citation type="submission" date="2019-07" db="EMBL/GenBank/DDBJ databases">
        <title>Whole genome shotgun sequence of Microvirga aerophila NBRC 106136.</title>
        <authorList>
            <person name="Hosoyama A."/>
            <person name="Uohara A."/>
            <person name="Ohji S."/>
            <person name="Ichikawa N."/>
        </authorList>
    </citation>
    <scope>NUCLEOTIDE SEQUENCE [LARGE SCALE GENOMIC DNA]</scope>
    <source>
        <strain evidence="9 10">NBRC 106136</strain>
    </source>
</reference>
<dbReference type="GO" id="GO:0005840">
    <property type="term" value="C:ribosome"/>
    <property type="evidence" value="ECO:0007669"/>
    <property type="project" value="UniProtKB-KW"/>
</dbReference>
<organism evidence="9 10">
    <name type="scientific">Microvirga aerophila</name>
    <dbReference type="NCBI Taxonomy" id="670291"/>
    <lineage>
        <taxon>Bacteria</taxon>
        <taxon>Pseudomonadati</taxon>
        <taxon>Pseudomonadota</taxon>
        <taxon>Alphaproteobacteria</taxon>
        <taxon>Hyphomicrobiales</taxon>
        <taxon>Methylobacteriaceae</taxon>
        <taxon>Microvirga</taxon>
    </lineage>
</organism>
<evidence type="ECO:0000256" key="8">
    <source>
        <dbReference type="RuleBase" id="RU000560"/>
    </source>
</evidence>
<dbReference type="Gene3D" id="6.10.160.10">
    <property type="match status" value="1"/>
</dbReference>
<dbReference type="GO" id="GO:0000027">
    <property type="term" value="P:ribosomal large subunit assembly"/>
    <property type="evidence" value="ECO:0007669"/>
    <property type="project" value="UniProtKB-UniRule"/>
</dbReference>
<evidence type="ECO:0000256" key="1">
    <source>
        <dbReference type="ARBA" id="ARBA00007698"/>
    </source>
</evidence>
<name>A0A512BPP9_9HYPH</name>
<dbReference type="HAMAP" id="MF_00382">
    <property type="entry name" value="Ribosomal_bL20"/>
    <property type="match status" value="1"/>
</dbReference>
<evidence type="ECO:0000256" key="3">
    <source>
        <dbReference type="ARBA" id="ARBA00022884"/>
    </source>
</evidence>
<dbReference type="Proteomes" id="UP000321085">
    <property type="component" value="Unassembled WGS sequence"/>
</dbReference>
<proteinExistence type="inferred from homology"/>
<dbReference type="InterPro" id="IPR049946">
    <property type="entry name" value="RIBOSOMAL_L20_CS"/>
</dbReference>
<dbReference type="GO" id="GO:0019843">
    <property type="term" value="F:rRNA binding"/>
    <property type="evidence" value="ECO:0007669"/>
    <property type="project" value="UniProtKB-UniRule"/>
</dbReference>
<dbReference type="GO" id="GO:0006412">
    <property type="term" value="P:translation"/>
    <property type="evidence" value="ECO:0007669"/>
    <property type="project" value="InterPro"/>
</dbReference>
<dbReference type="InterPro" id="IPR035566">
    <property type="entry name" value="Ribosomal_protein_bL20_C"/>
</dbReference>
<comment type="function">
    <text evidence="7 8">Binds directly to 23S ribosomal RNA and is necessary for the in vitro assembly process of the 50S ribosomal subunit. It is not involved in the protein synthesizing functions of that subunit.</text>
</comment>
<evidence type="ECO:0000256" key="6">
    <source>
        <dbReference type="ARBA" id="ARBA00035172"/>
    </source>
</evidence>
<dbReference type="PRINTS" id="PR00062">
    <property type="entry name" value="RIBOSOMALL20"/>
</dbReference>
<dbReference type="SUPFAM" id="SSF74731">
    <property type="entry name" value="Ribosomal protein L20"/>
    <property type="match status" value="1"/>
</dbReference>
<dbReference type="CDD" id="cd07026">
    <property type="entry name" value="Ribosomal_L20"/>
    <property type="match status" value="1"/>
</dbReference>
<comment type="caution">
    <text evidence="9">The sequence shown here is derived from an EMBL/GenBank/DDBJ whole genome shotgun (WGS) entry which is preliminary data.</text>
</comment>
<keyword evidence="5 7" id="KW-0687">Ribonucleoprotein</keyword>
<evidence type="ECO:0000256" key="2">
    <source>
        <dbReference type="ARBA" id="ARBA00022730"/>
    </source>
</evidence>
<protein>
    <recommendedName>
        <fullName evidence="6 7">Large ribosomal subunit protein bL20</fullName>
    </recommendedName>
</protein>
<accession>A0A512BPP9</accession>
<dbReference type="NCBIfam" id="TIGR01032">
    <property type="entry name" value="rplT_bact"/>
    <property type="match status" value="1"/>
</dbReference>
<dbReference type="AlphaFoldDB" id="A0A512BPP9"/>
<dbReference type="GO" id="GO:0003735">
    <property type="term" value="F:structural constituent of ribosome"/>
    <property type="evidence" value="ECO:0007669"/>
    <property type="project" value="InterPro"/>
</dbReference>
<dbReference type="EMBL" id="BJYU01000017">
    <property type="protein sequence ID" value="GEO13951.1"/>
    <property type="molecule type" value="Genomic_DNA"/>
</dbReference>
<dbReference type="GO" id="GO:1990904">
    <property type="term" value="C:ribonucleoprotein complex"/>
    <property type="evidence" value="ECO:0007669"/>
    <property type="project" value="UniProtKB-KW"/>
</dbReference>
<evidence type="ECO:0000256" key="7">
    <source>
        <dbReference type="HAMAP-Rule" id="MF_00382"/>
    </source>
</evidence>
<evidence type="ECO:0000313" key="9">
    <source>
        <dbReference type="EMBL" id="GEO13951.1"/>
    </source>
</evidence>
<evidence type="ECO:0000256" key="5">
    <source>
        <dbReference type="ARBA" id="ARBA00023274"/>
    </source>
</evidence>
<dbReference type="Gene3D" id="1.10.1900.20">
    <property type="entry name" value="Ribosomal protein L20"/>
    <property type="match status" value="1"/>
</dbReference>
<keyword evidence="4 7" id="KW-0689">Ribosomal protein</keyword>
<keyword evidence="2 7" id="KW-0699">rRNA-binding</keyword>
<keyword evidence="3 7" id="KW-0694">RNA-binding</keyword>
<evidence type="ECO:0000256" key="4">
    <source>
        <dbReference type="ARBA" id="ARBA00022980"/>
    </source>
</evidence>
<dbReference type="InterPro" id="IPR005813">
    <property type="entry name" value="Ribosomal_bL20"/>
</dbReference>
<keyword evidence="10" id="KW-1185">Reference proteome</keyword>
<dbReference type="PANTHER" id="PTHR10986">
    <property type="entry name" value="39S RIBOSOMAL PROTEIN L20"/>
    <property type="match status" value="1"/>
</dbReference>
<dbReference type="FunFam" id="1.10.1900.20:FF:000001">
    <property type="entry name" value="50S ribosomal protein L20"/>
    <property type="match status" value="1"/>
</dbReference>
<sequence length="123" mass="14004">MARVKRGVTAHAKHKKVLKAARGFYGRRKNTIRIAKQAVEKSMQYAYRDRKNKKRVFRALWIQRLNAAVRLHGLTYSRFIDGLGKAGIEVDRKVLSEMAIHEPAAFAAYVERAKASLPQQQAA</sequence>
<evidence type="ECO:0000313" key="10">
    <source>
        <dbReference type="Proteomes" id="UP000321085"/>
    </source>
</evidence>
<dbReference type="OrthoDB" id="9808966at2"/>
<comment type="similarity">
    <text evidence="1 7 8">Belongs to the bacterial ribosomal protein bL20 family.</text>
</comment>
<dbReference type="PROSITE" id="PS00937">
    <property type="entry name" value="RIBOSOMAL_L20"/>
    <property type="match status" value="1"/>
</dbReference>